<dbReference type="EMBL" id="JAESWC010000004">
    <property type="protein sequence ID" value="MBL4936199.1"/>
    <property type="molecule type" value="Genomic_DNA"/>
</dbReference>
<keyword evidence="5 9" id="KW-0169">Cobalamin biosynthesis</keyword>
<dbReference type="RefSeq" id="WP_202749230.1">
    <property type="nucleotide sequence ID" value="NZ_JAESWC010000004.1"/>
</dbReference>
<keyword evidence="11" id="KW-1185">Reference proteome</keyword>
<dbReference type="Pfam" id="PF03186">
    <property type="entry name" value="CobD_Cbib"/>
    <property type="match status" value="1"/>
</dbReference>
<evidence type="ECO:0000256" key="1">
    <source>
        <dbReference type="ARBA" id="ARBA00004651"/>
    </source>
</evidence>
<keyword evidence="6 9" id="KW-0812">Transmembrane</keyword>
<comment type="pathway">
    <text evidence="2 9">Cofactor biosynthesis; adenosylcobalamin biosynthesis.</text>
</comment>
<evidence type="ECO:0000256" key="2">
    <source>
        <dbReference type="ARBA" id="ARBA00004953"/>
    </source>
</evidence>
<protein>
    <recommendedName>
        <fullName evidence="9">Cobalamin biosynthesis protein CobD</fullName>
    </recommendedName>
</protein>
<comment type="similarity">
    <text evidence="3 9">Belongs to the CobD/CbiB family.</text>
</comment>
<accession>A0ABS1TCY6</accession>
<evidence type="ECO:0000256" key="4">
    <source>
        <dbReference type="ARBA" id="ARBA00022475"/>
    </source>
</evidence>
<gene>
    <name evidence="9" type="primary">cobD</name>
    <name evidence="10" type="ORF">JK636_10555</name>
</gene>
<feature type="transmembrane region" description="Helical" evidence="9">
    <location>
        <begin position="293"/>
        <end position="312"/>
    </location>
</feature>
<keyword evidence="8 9" id="KW-0472">Membrane</keyword>
<dbReference type="PANTHER" id="PTHR34308:SF1">
    <property type="entry name" value="COBALAMIN BIOSYNTHESIS PROTEIN CBIB"/>
    <property type="match status" value="1"/>
</dbReference>
<comment type="subcellular location">
    <subcellularLocation>
        <location evidence="1 9">Cell membrane</location>
        <topology evidence="1 9">Multi-pass membrane protein</topology>
    </subcellularLocation>
</comment>
<organism evidence="10 11">
    <name type="scientific">Clostridium rhizosphaerae</name>
    <dbReference type="NCBI Taxonomy" id="2803861"/>
    <lineage>
        <taxon>Bacteria</taxon>
        <taxon>Bacillati</taxon>
        <taxon>Bacillota</taxon>
        <taxon>Clostridia</taxon>
        <taxon>Eubacteriales</taxon>
        <taxon>Clostridiaceae</taxon>
        <taxon>Clostridium</taxon>
    </lineage>
</organism>
<feature type="transmembrane region" description="Helical" evidence="9">
    <location>
        <begin position="80"/>
        <end position="98"/>
    </location>
</feature>
<name>A0ABS1TCY6_9CLOT</name>
<proteinExistence type="inferred from homology"/>
<evidence type="ECO:0000256" key="7">
    <source>
        <dbReference type="ARBA" id="ARBA00022989"/>
    </source>
</evidence>
<comment type="function">
    <text evidence="9">Converts cobyric acid to cobinamide by the addition of aminopropanol on the F carboxylic group.</text>
</comment>
<feature type="transmembrane region" description="Helical" evidence="9">
    <location>
        <begin position="50"/>
        <end position="74"/>
    </location>
</feature>
<evidence type="ECO:0000256" key="5">
    <source>
        <dbReference type="ARBA" id="ARBA00022573"/>
    </source>
</evidence>
<evidence type="ECO:0000256" key="9">
    <source>
        <dbReference type="HAMAP-Rule" id="MF_00024"/>
    </source>
</evidence>
<sequence length="317" mass="35654">MIDIAAAVIIDLILGDPYWLPHPVIFIGRLIKFIENKARASAHNDKQLKYFGGAMVIIVTSVCFLFTAAVLYAVWRIKPLFHIINICILWTTIAARCLRDESMKVYNALKNNDLILARKYTSYIVGRDTNGLDGKELIRAAVETVAENTSDGVIAPLFYSLIGGAPLAMMYKGVNTMDSMVGYMNEPYTHIGFFPAKTDDWFNYIPARITGIIMCIASPLMKSSIIKSFKIMMRDRKNHKSPNCAYPEAAAAAILKVQLGGNNIYFGKLVEKPTIGDKTRELEREDIVYVNKIMFLTEFLFIVFALALVYFIHGRIV</sequence>
<dbReference type="HAMAP" id="MF_00024">
    <property type="entry name" value="CobD_CbiB"/>
    <property type="match status" value="1"/>
</dbReference>
<evidence type="ECO:0000256" key="6">
    <source>
        <dbReference type="ARBA" id="ARBA00022692"/>
    </source>
</evidence>
<evidence type="ECO:0000256" key="3">
    <source>
        <dbReference type="ARBA" id="ARBA00006263"/>
    </source>
</evidence>
<keyword evidence="7 9" id="KW-1133">Transmembrane helix</keyword>
<evidence type="ECO:0000256" key="8">
    <source>
        <dbReference type="ARBA" id="ARBA00023136"/>
    </source>
</evidence>
<dbReference type="PANTHER" id="PTHR34308">
    <property type="entry name" value="COBALAMIN BIOSYNTHESIS PROTEIN CBIB"/>
    <property type="match status" value="1"/>
</dbReference>
<dbReference type="Proteomes" id="UP000632377">
    <property type="component" value="Unassembled WGS sequence"/>
</dbReference>
<dbReference type="NCBIfam" id="TIGR00380">
    <property type="entry name" value="cobal_cbiB"/>
    <property type="match status" value="1"/>
</dbReference>
<evidence type="ECO:0000313" key="10">
    <source>
        <dbReference type="EMBL" id="MBL4936199.1"/>
    </source>
</evidence>
<dbReference type="InterPro" id="IPR004485">
    <property type="entry name" value="Cobalamin_biosynth_CobD/CbiB"/>
</dbReference>
<reference evidence="10 11" key="1">
    <citation type="submission" date="2021-01" db="EMBL/GenBank/DDBJ databases">
        <title>Genome public.</title>
        <authorList>
            <person name="Liu C."/>
            <person name="Sun Q."/>
        </authorList>
    </citation>
    <scope>NUCLEOTIDE SEQUENCE [LARGE SCALE GENOMIC DNA]</scope>
    <source>
        <strain evidence="10 11">YIM B02515</strain>
    </source>
</reference>
<evidence type="ECO:0000313" key="11">
    <source>
        <dbReference type="Proteomes" id="UP000632377"/>
    </source>
</evidence>
<comment type="caution">
    <text evidence="10">The sequence shown here is derived from an EMBL/GenBank/DDBJ whole genome shotgun (WGS) entry which is preliminary data.</text>
</comment>
<comment type="caution">
    <text evidence="9">Lacks conserved residue(s) required for the propagation of feature annotation.</text>
</comment>
<keyword evidence="4 9" id="KW-1003">Cell membrane</keyword>